<accession>A0A8J8NDN5</accession>
<evidence type="ECO:0000313" key="2">
    <source>
        <dbReference type="EMBL" id="TNV72675.1"/>
    </source>
</evidence>
<proteinExistence type="predicted"/>
<evidence type="ECO:0000256" key="1">
    <source>
        <dbReference type="SAM" id="MobiDB-lite"/>
    </source>
</evidence>
<reference evidence="2" key="1">
    <citation type="submission" date="2019-06" db="EMBL/GenBank/DDBJ databases">
        <authorList>
            <person name="Zheng W."/>
        </authorList>
    </citation>
    <scope>NUCLEOTIDE SEQUENCE</scope>
    <source>
        <strain evidence="2">QDHG01</strain>
    </source>
</reference>
<organism evidence="2 3">
    <name type="scientific">Halteria grandinella</name>
    <dbReference type="NCBI Taxonomy" id="5974"/>
    <lineage>
        <taxon>Eukaryota</taxon>
        <taxon>Sar</taxon>
        <taxon>Alveolata</taxon>
        <taxon>Ciliophora</taxon>
        <taxon>Intramacronucleata</taxon>
        <taxon>Spirotrichea</taxon>
        <taxon>Stichotrichia</taxon>
        <taxon>Sporadotrichida</taxon>
        <taxon>Halteriidae</taxon>
        <taxon>Halteria</taxon>
    </lineage>
</organism>
<name>A0A8J8NDN5_HALGN</name>
<evidence type="ECO:0000313" key="3">
    <source>
        <dbReference type="Proteomes" id="UP000785679"/>
    </source>
</evidence>
<dbReference type="EMBL" id="RRYP01021376">
    <property type="protein sequence ID" value="TNV72675.1"/>
    <property type="molecule type" value="Genomic_DNA"/>
</dbReference>
<dbReference type="AlphaFoldDB" id="A0A8J8NDN5"/>
<keyword evidence="3" id="KW-1185">Reference proteome</keyword>
<protein>
    <submittedName>
        <fullName evidence="2">Uncharacterized protein</fullName>
    </submittedName>
</protein>
<feature type="region of interest" description="Disordered" evidence="1">
    <location>
        <begin position="92"/>
        <end position="122"/>
    </location>
</feature>
<comment type="caution">
    <text evidence="2">The sequence shown here is derived from an EMBL/GenBank/DDBJ whole genome shotgun (WGS) entry which is preliminary data.</text>
</comment>
<sequence length="396" mass="45113">MSPVSHMKQLLKKDVPYLKQQANQTYFTHLTKQQIQLHEKTLKLSRASGDRKPSANDAQPYLDPLTYYENRYFPFGFDDPSKVTAYMNKHHRVGSKNPKAAANEDYDPEQDPEQEQGPKTEKTLKYIKDYEKKVDEILGRHIESTIEADFDRRTDMNNESNTTAIGRYKKERKFSTIDSNKSFVEKYLTSSTGLGMGTLSKQLPSKMSKEKHMMSTSLMRGGFSMVSASLPMSPGLNQWAASGNIVQTKTEVLAGVKQGITSGETVLLGELVQQNEAISRAQNLNLNNKSDLKSPTNANPSIQLPEIAVPNISNTIVDQRNTSLHKLRSDSNALNTSRAFRHSRDMREELINHRIMTQLRLENMNLKVPQTWKNKEEAYHRFKQMKNSMLIGKQLK</sequence>
<dbReference type="Proteomes" id="UP000785679">
    <property type="component" value="Unassembled WGS sequence"/>
</dbReference>
<feature type="compositionally biased region" description="Acidic residues" evidence="1">
    <location>
        <begin position="104"/>
        <end position="114"/>
    </location>
</feature>
<gene>
    <name evidence="2" type="ORF">FGO68_gene16009</name>
</gene>